<evidence type="ECO:0000313" key="12">
    <source>
        <dbReference type="Proteomes" id="UP000192223"/>
    </source>
</evidence>
<evidence type="ECO:0000256" key="4">
    <source>
        <dbReference type="ARBA" id="ARBA00022475"/>
    </source>
</evidence>
<dbReference type="RefSeq" id="XP_018323116.1">
    <property type="nucleotide sequence ID" value="XM_018467614.2"/>
</dbReference>
<evidence type="ECO:0000313" key="15">
    <source>
        <dbReference type="RefSeq" id="XP_018323116.1"/>
    </source>
</evidence>
<dbReference type="Gene3D" id="1.10.238.10">
    <property type="entry name" value="EF-hand"/>
    <property type="match status" value="1"/>
</dbReference>
<keyword evidence="6" id="KW-0519">Myristate</keyword>
<keyword evidence="4" id="KW-1003">Cell membrane</keyword>
<name>A0A1W4WGN0_AGRPL</name>
<reference evidence="13 14" key="1">
    <citation type="submission" date="2025-04" db="UniProtKB">
        <authorList>
            <consortium name="RefSeq"/>
        </authorList>
    </citation>
    <scope>IDENTIFICATION</scope>
    <source>
        <tissue evidence="13 14">Entire body</tissue>
    </source>
</reference>
<dbReference type="FunFam" id="1.10.238.10:FF:000126">
    <property type="entry name" value="DCN1-like protein"/>
    <property type="match status" value="1"/>
</dbReference>
<dbReference type="Gene3D" id="1.10.238.200">
    <property type="entry name" value="Cullin, PONY binding domain"/>
    <property type="match status" value="1"/>
</dbReference>
<evidence type="ECO:0000256" key="10">
    <source>
        <dbReference type="RuleBase" id="RU410713"/>
    </source>
</evidence>
<keyword evidence="9" id="KW-0449">Lipoprotein</keyword>
<dbReference type="FunFam" id="1.10.238.200:FF:000003">
    <property type="entry name" value="DCN1-like protein 3"/>
    <property type="match status" value="1"/>
</dbReference>
<dbReference type="Pfam" id="PF03556">
    <property type="entry name" value="Cullin_binding"/>
    <property type="match status" value="1"/>
</dbReference>
<evidence type="ECO:0000313" key="13">
    <source>
        <dbReference type="RefSeq" id="XP_018323114.1"/>
    </source>
</evidence>
<dbReference type="PROSITE" id="PS51229">
    <property type="entry name" value="DCUN1"/>
    <property type="match status" value="1"/>
</dbReference>
<organism evidence="12 15">
    <name type="scientific">Agrilus planipennis</name>
    <name type="common">Emerald ash borer</name>
    <name type="synonym">Agrilus marcopoli</name>
    <dbReference type="NCBI Taxonomy" id="224129"/>
    <lineage>
        <taxon>Eukaryota</taxon>
        <taxon>Metazoa</taxon>
        <taxon>Ecdysozoa</taxon>
        <taxon>Arthropoda</taxon>
        <taxon>Hexapoda</taxon>
        <taxon>Insecta</taxon>
        <taxon>Pterygota</taxon>
        <taxon>Neoptera</taxon>
        <taxon>Endopterygota</taxon>
        <taxon>Coleoptera</taxon>
        <taxon>Polyphaga</taxon>
        <taxon>Elateriformia</taxon>
        <taxon>Buprestoidea</taxon>
        <taxon>Buprestidae</taxon>
        <taxon>Agrilinae</taxon>
        <taxon>Agrilus</taxon>
    </lineage>
</organism>
<keyword evidence="8" id="KW-0539">Nucleus</keyword>
<dbReference type="GO" id="GO:0048471">
    <property type="term" value="C:perinuclear region of cytoplasm"/>
    <property type="evidence" value="ECO:0007669"/>
    <property type="project" value="UniProtKB-SubCell"/>
</dbReference>
<keyword evidence="5" id="KW-0963">Cytoplasm</keyword>
<evidence type="ECO:0000256" key="7">
    <source>
        <dbReference type="ARBA" id="ARBA00023136"/>
    </source>
</evidence>
<evidence type="ECO:0000259" key="11">
    <source>
        <dbReference type="PROSITE" id="PS51229"/>
    </source>
</evidence>
<dbReference type="GO" id="GO:0005634">
    <property type="term" value="C:nucleus"/>
    <property type="evidence" value="ECO:0007669"/>
    <property type="project" value="UniProtKB-SubCell"/>
</dbReference>
<keyword evidence="7" id="KW-0472">Membrane</keyword>
<dbReference type="GO" id="GO:0032182">
    <property type="term" value="F:ubiquitin-like protein binding"/>
    <property type="evidence" value="ECO:0007669"/>
    <property type="project" value="TreeGrafter"/>
</dbReference>
<dbReference type="CTD" id="36426"/>
<dbReference type="GO" id="GO:0045116">
    <property type="term" value="P:protein neddylation"/>
    <property type="evidence" value="ECO:0007669"/>
    <property type="project" value="TreeGrafter"/>
</dbReference>
<comment type="subcellular location">
    <subcellularLocation>
        <location evidence="2">Cell membrane</location>
    </subcellularLocation>
    <subcellularLocation>
        <location evidence="3">Cytoplasm</location>
        <location evidence="3">Perinuclear region</location>
    </subcellularLocation>
    <subcellularLocation>
        <location evidence="1">Nucleus</location>
    </subcellularLocation>
</comment>
<dbReference type="GO" id="GO:0000151">
    <property type="term" value="C:ubiquitin ligase complex"/>
    <property type="evidence" value="ECO:0007669"/>
    <property type="project" value="TreeGrafter"/>
</dbReference>
<dbReference type="RefSeq" id="XP_018323115.1">
    <property type="nucleotide sequence ID" value="XM_018467613.2"/>
</dbReference>
<dbReference type="KEGG" id="apln:108735598"/>
<evidence type="ECO:0000256" key="9">
    <source>
        <dbReference type="ARBA" id="ARBA00023288"/>
    </source>
</evidence>
<dbReference type="GO" id="GO:0005886">
    <property type="term" value="C:plasma membrane"/>
    <property type="evidence" value="ECO:0007669"/>
    <property type="project" value="UniProtKB-SubCell"/>
</dbReference>
<feature type="domain" description="DCUN1" evidence="11">
    <location>
        <begin position="108"/>
        <end position="300"/>
    </location>
</feature>
<dbReference type="OrthoDB" id="27198at2759"/>
<accession>A0A1W4WGN0</accession>
<evidence type="ECO:0000256" key="6">
    <source>
        <dbReference type="ARBA" id="ARBA00022707"/>
    </source>
</evidence>
<dbReference type="GeneID" id="108735598"/>
<dbReference type="InterPro" id="IPR014764">
    <property type="entry name" value="DCN-prot"/>
</dbReference>
<dbReference type="InterPro" id="IPR042460">
    <property type="entry name" value="DCN1-like_PONY"/>
</dbReference>
<dbReference type="RefSeq" id="XP_018323114.1">
    <property type="nucleotide sequence ID" value="XM_018467612.2"/>
</dbReference>
<dbReference type="STRING" id="224129.A0A1W4WGN0"/>
<evidence type="ECO:0000256" key="3">
    <source>
        <dbReference type="ARBA" id="ARBA00004556"/>
    </source>
</evidence>
<keyword evidence="12" id="KW-1185">Reference proteome</keyword>
<evidence type="ECO:0000256" key="1">
    <source>
        <dbReference type="ARBA" id="ARBA00004123"/>
    </source>
</evidence>
<proteinExistence type="predicted"/>
<protein>
    <recommendedName>
        <fullName evidence="10">Defective in cullin neddylation protein</fullName>
    </recommendedName>
</protein>
<evidence type="ECO:0000256" key="8">
    <source>
        <dbReference type="ARBA" id="ARBA00023242"/>
    </source>
</evidence>
<dbReference type="AlphaFoldDB" id="A0A1W4WGN0"/>
<comment type="function">
    <text evidence="10">Neddylation of cullins play an essential role in the regulation of SCF-type complexes activity.</text>
</comment>
<dbReference type="PANTHER" id="PTHR12281:SF31">
    <property type="entry name" value="DCN1-LIKE PROTEIN 3"/>
    <property type="match status" value="1"/>
</dbReference>
<dbReference type="PANTHER" id="PTHR12281">
    <property type="entry name" value="RP42 RELATED"/>
    <property type="match status" value="1"/>
</dbReference>
<gene>
    <name evidence="13 14 15" type="primary">LOC108735598</name>
</gene>
<dbReference type="GO" id="GO:2000436">
    <property type="term" value="P:positive regulation of protein neddylation"/>
    <property type="evidence" value="ECO:0007669"/>
    <property type="project" value="UniProtKB-ARBA"/>
</dbReference>
<evidence type="ECO:0000313" key="14">
    <source>
        <dbReference type="RefSeq" id="XP_018323115.1"/>
    </source>
</evidence>
<evidence type="ECO:0000256" key="2">
    <source>
        <dbReference type="ARBA" id="ARBA00004236"/>
    </source>
</evidence>
<evidence type="ECO:0000256" key="5">
    <source>
        <dbReference type="ARBA" id="ARBA00022490"/>
    </source>
</evidence>
<dbReference type="GO" id="GO:0031624">
    <property type="term" value="F:ubiquitin conjugating enzyme binding"/>
    <property type="evidence" value="ECO:0007669"/>
    <property type="project" value="TreeGrafter"/>
</dbReference>
<dbReference type="InterPro" id="IPR005176">
    <property type="entry name" value="PONY_dom"/>
</dbReference>
<sequence>MGNCLTCFREPQLRALEDTTVYKEGMRISESQSSLANNTSTARAGDNSFLSDSNIISNGNHLSLHPSEQDIEQISVAATNVNRLYSSYQQKRYQTKSASIMGLTESKPSDMKLAQLFDIYKDDQEDCILAEGIEQLCKDLQLSPDEFKVLILAWKLNAEQMCRFTRSEFINGLKKMRVDTIKGVQVRLPEYAKEVSNDAEQFKDLYRFTFKFGLDSGSGQRILPSDMAISLWKLVFTVREPPILQRWLRFLENHPTIRGIPRDTWNMFLNFSETINNDLSTYDDNEAWPSLFDDFVEYENDQTNQNVAIKSKECEQMLFESTE</sequence>
<dbReference type="Proteomes" id="UP000192223">
    <property type="component" value="Unplaced"/>
</dbReference>
<dbReference type="GO" id="GO:0097602">
    <property type="term" value="F:cullin family protein binding"/>
    <property type="evidence" value="ECO:0007669"/>
    <property type="project" value="TreeGrafter"/>
</dbReference>